<evidence type="ECO:0000313" key="3">
    <source>
        <dbReference type="Proteomes" id="UP000299102"/>
    </source>
</evidence>
<dbReference type="EMBL" id="BGZK01000120">
    <property type="protein sequence ID" value="GBP20611.1"/>
    <property type="molecule type" value="Genomic_DNA"/>
</dbReference>
<feature type="region of interest" description="Disordered" evidence="1">
    <location>
        <begin position="49"/>
        <end position="72"/>
    </location>
</feature>
<protein>
    <submittedName>
        <fullName evidence="2">Uncharacterized protein</fullName>
    </submittedName>
</protein>
<evidence type="ECO:0000313" key="2">
    <source>
        <dbReference type="EMBL" id="GBP20611.1"/>
    </source>
</evidence>
<sequence length="72" mass="7558">MELKPELEPGPNARSGLEPALTLTAAIIKTMIRIGIIIEERSRTGWLCADAPPAPSGSLGGTSTGATTLHRY</sequence>
<dbReference type="Proteomes" id="UP000299102">
    <property type="component" value="Unassembled WGS sequence"/>
</dbReference>
<name>A0A4C1U2R6_EUMVA</name>
<proteinExistence type="predicted"/>
<reference evidence="2 3" key="1">
    <citation type="journal article" date="2019" name="Commun. Biol.">
        <title>The bagworm genome reveals a unique fibroin gene that provides high tensile strength.</title>
        <authorList>
            <person name="Kono N."/>
            <person name="Nakamura H."/>
            <person name="Ohtoshi R."/>
            <person name="Tomita M."/>
            <person name="Numata K."/>
            <person name="Arakawa K."/>
        </authorList>
    </citation>
    <scope>NUCLEOTIDE SEQUENCE [LARGE SCALE GENOMIC DNA]</scope>
</reference>
<evidence type="ECO:0000256" key="1">
    <source>
        <dbReference type="SAM" id="MobiDB-lite"/>
    </source>
</evidence>
<accession>A0A4C1U2R6</accession>
<keyword evidence="3" id="KW-1185">Reference proteome</keyword>
<gene>
    <name evidence="2" type="ORF">EVAR_93725_1</name>
</gene>
<comment type="caution">
    <text evidence="2">The sequence shown here is derived from an EMBL/GenBank/DDBJ whole genome shotgun (WGS) entry which is preliminary data.</text>
</comment>
<organism evidence="2 3">
    <name type="scientific">Eumeta variegata</name>
    <name type="common">Bagworm moth</name>
    <name type="synonym">Eumeta japonica</name>
    <dbReference type="NCBI Taxonomy" id="151549"/>
    <lineage>
        <taxon>Eukaryota</taxon>
        <taxon>Metazoa</taxon>
        <taxon>Ecdysozoa</taxon>
        <taxon>Arthropoda</taxon>
        <taxon>Hexapoda</taxon>
        <taxon>Insecta</taxon>
        <taxon>Pterygota</taxon>
        <taxon>Neoptera</taxon>
        <taxon>Endopterygota</taxon>
        <taxon>Lepidoptera</taxon>
        <taxon>Glossata</taxon>
        <taxon>Ditrysia</taxon>
        <taxon>Tineoidea</taxon>
        <taxon>Psychidae</taxon>
        <taxon>Oiketicinae</taxon>
        <taxon>Eumeta</taxon>
    </lineage>
</organism>
<dbReference type="AlphaFoldDB" id="A0A4C1U2R6"/>